<feature type="compositionally biased region" description="Polar residues" evidence="1">
    <location>
        <begin position="1382"/>
        <end position="1393"/>
    </location>
</feature>
<dbReference type="InParanoid" id="A0A7E5X372"/>
<dbReference type="KEGG" id="tnl:113508780"/>
<feature type="region of interest" description="Disordered" evidence="1">
    <location>
        <begin position="49"/>
        <end position="95"/>
    </location>
</feature>
<sequence>MATTNAMFIFEVVVENVKSMVESRLLVIKSDFANIFSLELKDPKQMHIVMPEPLPLPPEPPGKKGKKGKKKKPKPKKGKKGKKGKGVIELPPPEPAIQSGQSVLFSSSAEVLLESMRKSPLELSLWSKEENLIFIGTTCIPWDPIFLLYLEKIVNCQEPPPVTLKEEYNIFEEGRARLMAKLSMQVKLSHLSDKITTAFRTLSEDPAIKKCLYTGFNSRDTSYMCTLKTSEEMYIENANKIETQFIVDKPKPTNVVYADYKNAPGANLAFFDEKDYCCLSHADKPPESKYKSPETCPDIDFIIDYVRKIIVSCNDNMRMLTPRPTISPRFKATDIDRLCYCRETAWPQGKFAERFRNEAQSDPCPICIDAGKKPEGTRGRTFDIANIRGPCGTHDCRIARDLRAYIESLVAEDNTEFNLEDLIGPCGSRDCTLADKIKEFLLHEGVFTQGSTLEGLSTQCTCVQKMQQALEKRSSCASICTKKCDNSDSDTSICSGKGCPYRSPERKVYDVYYFTVEYDFEKDPSNPGSDNEGAASDKEAPGSDKAAPGSEKGSPSVKGSAASGKGSPTSAKGSAASGKGSHVSKTDTETKSTKSSKLKYCAVECPSRKASEKTSCSKTMCSTDLDKDEADDKKCVSPVCPSRSYGQSRSPPDSNIEIQLDEIINPCCVKSCDIAEKVKEFIVEGITKKTKCNLEEKDSCYCDCVCTFKFTKKTTYCAVCGGYECLGDDMIDQPEFIKPHPCPVYHKLYDKTFIRVQSPWSDDEDKQNADKPKESGKSSKAGSKAGDKSTDRRNTSTKLKGLPEKKPPEKPEVAEKHKKHKHEKKKIGKFTANVADEPTAQAPVEKKPETKYPYPQVPKTMGWNWQAEDVPGMKPRPKWKPGAVNKLLVRRYRATREGLDSMNKKKRALMQRKKKIEMKPTLIVTKQGGEYTVQMEVFKKYSKERLLFQYPYDEKPPLIYTIGKTEEEQRKIQRQRDRRERRETRRKSRLLQSTFRDRCQEICLKAYNQAIGLLPLPNPNDPDCPCNTKPDPSIEPPVVDSCSCSDVGTISSSDTDNDEWVIEFTPPAARWDAKAKHPPVLTENETQYNYLDYKVRLFDKSGNPVPRFFKGPDGKQECSDLGGFWSHNKAWLEINKDGYIGPDDRWVPMNFTGPDGLFYSAEEGTFIDNVGQVLKIGVDGYIDKDGKWAWYSKKKGARSTKSKSTATASTVDAKKGAKSPGDTSTRGKTTDAGCKADAASAKSKDKKKTSPSPALSPPVSVKAAKPNQDKAKKNISYNTDKTKNSVVMSVSVNYDKNRLPRLSQIEDKHKVLLDSKKIAKYREIIEELKAYDDLGELKPPPKANRASNTPRKKLSPFTMHGNIGNNDRKMRSLAAVRSLGFRTSTTSSRNVSPMTRDRSTVENDI</sequence>
<feature type="compositionally biased region" description="Low complexity" evidence="1">
    <location>
        <begin position="1202"/>
        <end position="1211"/>
    </location>
</feature>
<dbReference type="OrthoDB" id="7485842at2759"/>
<reference evidence="3" key="1">
    <citation type="submission" date="2025-08" db="UniProtKB">
        <authorList>
            <consortium name="RefSeq"/>
        </authorList>
    </citation>
    <scope>IDENTIFICATION</scope>
</reference>
<feature type="compositionally biased region" description="Basic and acidic residues" evidence="1">
    <location>
        <begin position="1395"/>
        <end position="1405"/>
    </location>
</feature>
<evidence type="ECO:0000313" key="2">
    <source>
        <dbReference type="Proteomes" id="UP000322000"/>
    </source>
</evidence>
<feature type="compositionally biased region" description="Basic and acidic residues" evidence="1">
    <location>
        <begin position="766"/>
        <end position="777"/>
    </location>
</feature>
<feature type="compositionally biased region" description="Basic and acidic residues" evidence="1">
    <location>
        <begin position="785"/>
        <end position="794"/>
    </location>
</feature>
<feature type="region of interest" description="Disordered" evidence="1">
    <location>
        <begin position="1199"/>
        <end position="1274"/>
    </location>
</feature>
<feature type="region of interest" description="Disordered" evidence="1">
    <location>
        <begin position="1336"/>
        <end position="1366"/>
    </location>
</feature>
<protein>
    <submittedName>
        <fullName evidence="3">Uncharacterized protein LOC113508780</fullName>
    </submittedName>
</protein>
<dbReference type="Pfam" id="PF14924">
    <property type="entry name" value="MAP10_N"/>
    <property type="match status" value="1"/>
</dbReference>
<feature type="region of interest" description="Disordered" evidence="1">
    <location>
        <begin position="1382"/>
        <end position="1405"/>
    </location>
</feature>
<accession>A0A7E5X372</accession>
<feature type="compositionally biased region" description="Low complexity" evidence="1">
    <location>
        <begin position="552"/>
        <end position="583"/>
    </location>
</feature>
<feature type="compositionally biased region" description="Basic residues" evidence="1">
    <location>
        <begin position="63"/>
        <end position="85"/>
    </location>
</feature>
<feature type="compositionally biased region" description="Basic residues" evidence="1">
    <location>
        <begin position="816"/>
        <end position="827"/>
    </location>
</feature>
<feature type="region of interest" description="Disordered" evidence="1">
    <location>
        <begin position="523"/>
        <end position="591"/>
    </location>
</feature>
<dbReference type="GeneID" id="113508780"/>
<feature type="region of interest" description="Disordered" evidence="1">
    <location>
        <begin position="631"/>
        <end position="653"/>
    </location>
</feature>
<organism evidence="2 3">
    <name type="scientific">Trichoplusia ni</name>
    <name type="common">Cabbage looper</name>
    <dbReference type="NCBI Taxonomy" id="7111"/>
    <lineage>
        <taxon>Eukaryota</taxon>
        <taxon>Metazoa</taxon>
        <taxon>Ecdysozoa</taxon>
        <taxon>Arthropoda</taxon>
        <taxon>Hexapoda</taxon>
        <taxon>Insecta</taxon>
        <taxon>Pterygota</taxon>
        <taxon>Neoptera</taxon>
        <taxon>Endopterygota</taxon>
        <taxon>Lepidoptera</taxon>
        <taxon>Glossata</taxon>
        <taxon>Ditrysia</taxon>
        <taxon>Noctuoidea</taxon>
        <taxon>Noctuidae</taxon>
        <taxon>Plusiinae</taxon>
        <taxon>Trichoplusia</taxon>
    </lineage>
</organism>
<proteinExistence type="predicted"/>
<keyword evidence="2" id="KW-1185">Reference proteome</keyword>
<feature type="region of interest" description="Disordered" evidence="1">
    <location>
        <begin position="759"/>
        <end position="827"/>
    </location>
</feature>
<feature type="compositionally biased region" description="Basic and acidic residues" evidence="1">
    <location>
        <begin position="966"/>
        <end position="983"/>
    </location>
</feature>
<feature type="compositionally biased region" description="Low complexity" evidence="1">
    <location>
        <begin position="1250"/>
        <end position="1264"/>
    </location>
</feature>
<feature type="region of interest" description="Disordered" evidence="1">
    <location>
        <begin position="966"/>
        <end position="986"/>
    </location>
</feature>
<gene>
    <name evidence="3" type="primary">LOC113508780</name>
</gene>
<feature type="compositionally biased region" description="Polar residues" evidence="1">
    <location>
        <begin position="644"/>
        <end position="653"/>
    </location>
</feature>
<feature type="compositionally biased region" description="Basic and acidic residues" evidence="1">
    <location>
        <begin position="801"/>
        <end position="815"/>
    </location>
</feature>
<dbReference type="RefSeq" id="XP_026747680.1">
    <property type="nucleotide sequence ID" value="XM_026891879.1"/>
</dbReference>
<evidence type="ECO:0000313" key="3">
    <source>
        <dbReference type="RefSeq" id="XP_026747680.1"/>
    </source>
</evidence>
<evidence type="ECO:0000256" key="1">
    <source>
        <dbReference type="SAM" id="MobiDB-lite"/>
    </source>
</evidence>
<dbReference type="Proteomes" id="UP000322000">
    <property type="component" value="Chromosome 3"/>
</dbReference>
<name>A0A7E5X372_TRINI</name>